<evidence type="ECO:0000259" key="3">
    <source>
        <dbReference type="SMART" id="SM00235"/>
    </source>
</evidence>
<dbReference type="Proteomes" id="UP000567179">
    <property type="component" value="Unassembled WGS sequence"/>
</dbReference>
<feature type="signal peptide" evidence="2">
    <location>
        <begin position="1"/>
        <end position="16"/>
    </location>
</feature>
<dbReference type="InterPro" id="IPR006026">
    <property type="entry name" value="Peptidase_Metallo"/>
</dbReference>
<dbReference type="InterPro" id="IPR001506">
    <property type="entry name" value="Peptidase_M12A"/>
</dbReference>
<reference evidence="4 5" key="1">
    <citation type="journal article" date="2020" name="ISME J.">
        <title>Uncovering the hidden diversity of litter-decomposition mechanisms in mushroom-forming fungi.</title>
        <authorList>
            <person name="Floudas D."/>
            <person name="Bentzer J."/>
            <person name="Ahren D."/>
            <person name="Johansson T."/>
            <person name="Persson P."/>
            <person name="Tunlid A."/>
        </authorList>
    </citation>
    <scope>NUCLEOTIDE SEQUENCE [LARGE SCALE GENOMIC DNA]</scope>
    <source>
        <strain evidence="4 5">CBS 101986</strain>
    </source>
</reference>
<dbReference type="SUPFAM" id="SSF55486">
    <property type="entry name" value="Metalloproteases ('zincins'), catalytic domain"/>
    <property type="match status" value="1"/>
</dbReference>
<comment type="caution">
    <text evidence="4">The sequence shown here is derived from an EMBL/GenBank/DDBJ whole genome shotgun (WGS) entry which is preliminary data.</text>
</comment>
<evidence type="ECO:0000313" key="5">
    <source>
        <dbReference type="Proteomes" id="UP000567179"/>
    </source>
</evidence>
<dbReference type="Pfam" id="PF01400">
    <property type="entry name" value="Astacin"/>
    <property type="match status" value="1"/>
</dbReference>
<sequence length="408" mass="45152">MLYVLTLNFVLTPIMSSNTEVTRIAEWASRTCTGEMQVQDSSLPKVSAGPSRKGSLNRLSGGFKRLVGRTLTRAVFGKPDNLWENGKTITYAFLGAAPLCGTPKQQAKVAAVLTPNAKSTWVDYANVKFQRLPDDRASSAIVRIQFIPGTASWAYIGQEAMKVGKSQPTMNLGWIADDVVLDDSERGVILHEFGHVLGLMHEHQSPMMGGVITLREDAIKAVYMKKKGWSEEQVEQQVLRKYNESEVTNFTEFDRLSIMMYYMPREMNLQGIELPPNDALSPLDKAFATVHYPYFGNDAKKHKDADILEALVVLGIAPPGFLQDSDDILLPDSPEGSASTTTTNDVASEGNSSSVQAGIAQGLERERKTTSTKEIMAMYDEKDWVGIRQKVKEVYAAMRAQKRVTSML</sequence>
<organism evidence="4 5">
    <name type="scientific">Psilocybe cf. subviscida</name>
    <dbReference type="NCBI Taxonomy" id="2480587"/>
    <lineage>
        <taxon>Eukaryota</taxon>
        <taxon>Fungi</taxon>
        <taxon>Dikarya</taxon>
        <taxon>Basidiomycota</taxon>
        <taxon>Agaricomycotina</taxon>
        <taxon>Agaricomycetes</taxon>
        <taxon>Agaricomycetidae</taxon>
        <taxon>Agaricales</taxon>
        <taxon>Agaricineae</taxon>
        <taxon>Strophariaceae</taxon>
        <taxon>Psilocybe</taxon>
    </lineage>
</organism>
<keyword evidence="5" id="KW-1185">Reference proteome</keyword>
<evidence type="ECO:0000256" key="2">
    <source>
        <dbReference type="SAM" id="SignalP"/>
    </source>
</evidence>
<accession>A0A8H5AQY3</accession>
<keyword evidence="2" id="KW-0732">Signal</keyword>
<dbReference type="AlphaFoldDB" id="A0A8H5AQY3"/>
<protein>
    <recommendedName>
        <fullName evidence="3">Peptidase metallopeptidase domain-containing protein</fullName>
    </recommendedName>
</protein>
<feature type="region of interest" description="Disordered" evidence="1">
    <location>
        <begin position="325"/>
        <end position="368"/>
    </location>
</feature>
<feature type="compositionally biased region" description="Polar residues" evidence="1">
    <location>
        <begin position="336"/>
        <end position="356"/>
    </location>
</feature>
<dbReference type="GO" id="GO:0004222">
    <property type="term" value="F:metalloendopeptidase activity"/>
    <property type="evidence" value="ECO:0007669"/>
    <property type="project" value="InterPro"/>
</dbReference>
<feature type="chain" id="PRO_5034501955" description="Peptidase metallopeptidase domain-containing protein" evidence="2">
    <location>
        <begin position="17"/>
        <end position="408"/>
    </location>
</feature>
<dbReference type="OrthoDB" id="5945790at2759"/>
<dbReference type="Gene3D" id="3.40.390.10">
    <property type="entry name" value="Collagenase (Catalytic Domain)"/>
    <property type="match status" value="1"/>
</dbReference>
<dbReference type="InterPro" id="IPR024079">
    <property type="entry name" value="MetalloPept_cat_dom_sf"/>
</dbReference>
<dbReference type="GO" id="GO:0006508">
    <property type="term" value="P:proteolysis"/>
    <property type="evidence" value="ECO:0007669"/>
    <property type="project" value="InterPro"/>
</dbReference>
<dbReference type="GO" id="GO:0008270">
    <property type="term" value="F:zinc ion binding"/>
    <property type="evidence" value="ECO:0007669"/>
    <property type="project" value="InterPro"/>
</dbReference>
<proteinExistence type="predicted"/>
<dbReference type="EMBL" id="JAACJJ010000060">
    <property type="protein sequence ID" value="KAF5309136.1"/>
    <property type="molecule type" value="Genomic_DNA"/>
</dbReference>
<dbReference type="SMART" id="SM00235">
    <property type="entry name" value="ZnMc"/>
    <property type="match status" value="1"/>
</dbReference>
<feature type="domain" description="Peptidase metallopeptidase" evidence="3">
    <location>
        <begin position="79"/>
        <end position="244"/>
    </location>
</feature>
<gene>
    <name evidence="4" type="ORF">D9619_012800</name>
</gene>
<evidence type="ECO:0000313" key="4">
    <source>
        <dbReference type="EMBL" id="KAF5309136.1"/>
    </source>
</evidence>
<evidence type="ECO:0000256" key="1">
    <source>
        <dbReference type="SAM" id="MobiDB-lite"/>
    </source>
</evidence>
<name>A0A8H5AQY3_9AGAR</name>